<protein>
    <recommendedName>
        <fullName evidence="1">Deoxynucleoside kinase domain-containing protein</fullName>
    </recommendedName>
</protein>
<dbReference type="InterPro" id="IPR050566">
    <property type="entry name" value="Deoxyribonucleoside_kinase"/>
</dbReference>
<dbReference type="InterPro" id="IPR002624">
    <property type="entry name" value="DCK/DGK"/>
</dbReference>
<dbReference type="PANTHER" id="PTHR10513:SF35">
    <property type="entry name" value="DEOXYADENOSINE KINASE"/>
    <property type="match status" value="1"/>
</dbReference>
<dbReference type="SUPFAM" id="SSF52540">
    <property type="entry name" value="P-loop containing nucleoside triphosphate hydrolases"/>
    <property type="match status" value="1"/>
</dbReference>
<proteinExistence type="predicted"/>
<dbReference type="GO" id="GO:0019136">
    <property type="term" value="F:deoxynucleoside kinase activity"/>
    <property type="evidence" value="ECO:0007669"/>
    <property type="project" value="InterPro"/>
</dbReference>
<dbReference type="EMBL" id="MN739403">
    <property type="protein sequence ID" value="QHT02882.1"/>
    <property type="molecule type" value="Genomic_DNA"/>
</dbReference>
<dbReference type="GO" id="GO:0005737">
    <property type="term" value="C:cytoplasm"/>
    <property type="evidence" value="ECO:0007669"/>
    <property type="project" value="TreeGrafter"/>
</dbReference>
<reference evidence="2" key="1">
    <citation type="journal article" date="2020" name="Nature">
        <title>Giant virus diversity and host interactions through global metagenomics.</title>
        <authorList>
            <person name="Schulz F."/>
            <person name="Roux S."/>
            <person name="Paez-Espino D."/>
            <person name="Jungbluth S."/>
            <person name="Walsh D.A."/>
            <person name="Denef V.J."/>
            <person name="McMahon K.D."/>
            <person name="Konstantinidis K.T."/>
            <person name="Eloe-Fadrosh E.A."/>
            <person name="Kyrpides N.C."/>
            <person name="Woyke T."/>
        </authorList>
    </citation>
    <scope>NUCLEOTIDE SEQUENCE</scope>
    <source>
        <strain evidence="2">GVMAG-M-3300020727-4</strain>
    </source>
</reference>
<dbReference type="Pfam" id="PF01712">
    <property type="entry name" value="dNK"/>
    <property type="match status" value="1"/>
</dbReference>
<dbReference type="PIRSF" id="PIRSF000705">
    <property type="entry name" value="DNK"/>
    <property type="match status" value="1"/>
</dbReference>
<evidence type="ECO:0000259" key="1">
    <source>
        <dbReference type="Pfam" id="PF01712"/>
    </source>
</evidence>
<sequence length="197" mass="23757">MTIITIDGNIGAGKTTILNHLHKYKGYQIDLEPIERWKLFLDNIYINKKDYFNFHIRVWLDRAWIQEKDTKSTIFMERSPYFIRNTFNLNDFNNNNINQEEYNVINEMYNKTDNIWKSNLHIYLRTSPEKCLNRIRERGRDNEMNITLKYLEEIHNLHEEAYKKGLKNNINVIMIDINDKSIQEIIDEIVSIVSIIR</sequence>
<dbReference type="AlphaFoldDB" id="A0A6C0CFF5"/>
<accession>A0A6C0CFF5</accession>
<evidence type="ECO:0000313" key="2">
    <source>
        <dbReference type="EMBL" id="QHT02882.1"/>
    </source>
</evidence>
<dbReference type="GO" id="GO:0005524">
    <property type="term" value="F:ATP binding"/>
    <property type="evidence" value="ECO:0007669"/>
    <property type="project" value="InterPro"/>
</dbReference>
<organism evidence="2">
    <name type="scientific">viral metagenome</name>
    <dbReference type="NCBI Taxonomy" id="1070528"/>
    <lineage>
        <taxon>unclassified sequences</taxon>
        <taxon>metagenomes</taxon>
        <taxon>organismal metagenomes</taxon>
    </lineage>
</organism>
<dbReference type="InterPro" id="IPR027417">
    <property type="entry name" value="P-loop_NTPase"/>
</dbReference>
<dbReference type="PANTHER" id="PTHR10513">
    <property type="entry name" value="DEOXYNUCLEOSIDE KINASE"/>
    <property type="match status" value="1"/>
</dbReference>
<dbReference type="Gene3D" id="3.40.50.300">
    <property type="entry name" value="P-loop containing nucleotide triphosphate hydrolases"/>
    <property type="match status" value="1"/>
</dbReference>
<feature type="domain" description="Deoxynucleoside kinase" evidence="1">
    <location>
        <begin position="4"/>
        <end position="190"/>
    </location>
</feature>
<dbReference type="InterPro" id="IPR031314">
    <property type="entry name" value="DNK_dom"/>
</dbReference>
<name>A0A6C0CFF5_9ZZZZ</name>